<protein>
    <recommendedName>
        <fullName evidence="10">Beta-mannosidase B</fullName>
        <ecNumber evidence="3">3.2.1.25</ecNumber>
    </recommendedName>
    <alternativeName>
        <fullName evidence="11">Mannanase B</fullName>
    </alternativeName>
</protein>
<dbReference type="InterPro" id="IPR041447">
    <property type="entry name" value="Mannosidase_ig"/>
</dbReference>
<accession>A0AA40EP89</accession>
<evidence type="ECO:0000259" key="13">
    <source>
        <dbReference type="Pfam" id="PF17753"/>
    </source>
</evidence>
<dbReference type="SUPFAM" id="SSF51445">
    <property type="entry name" value="(Trans)glycosidases"/>
    <property type="match status" value="1"/>
</dbReference>
<dbReference type="EMBL" id="JAUKUD010000005">
    <property type="protein sequence ID" value="KAK0742961.1"/>
    <property type="molecule type" value="Genomic_DNA"/>
</dbReference>
<feature type="domain" description="Beta-mannosidase-like galactose-binding" evidence="15">
    <location>
        <begin position="9"/>
        <end position="195"/>
    </location>
</feature>
<feature type="region of interest" description="Disordered" evidence="12">
    <location>
        <begin position="1"/>
        <end position="28"/>
    </location>
</feature>
<evidence type="ECO:0000259" key="15">
    <source>
        <dbReference type="Pfam" id="PF22666"/>
    </source>
</evidence>
<dbReference type="GO" id="GO:0004567">
    <property type="term" value="F:beta-mannosidase activity"/>
    <property type="evidence" value="ECO:0007669"/>
    <property type="project" value="UniProtKB-EC"/>
</dbReference>
<evidence type="ECO:0000256" key="10">
    <source>
        <dbReference type="ARBA" id="ARBA00041069"/>
    </source>
</evidence>
<evidence type="ECO:0000256" key="11">
    <source>
        <dbReference type="ARBA" id="ARBA00041614"/>
    </source>
</evidence>
<dbReference type="Pfam" id="PF22666">
    <property type="entry name" value="Glyco_hydro_2_N2"/>
    <property type="match status" value="1"/>
</dbReference>
<dbReference type="InterPro" id="IPR008979">
    <property type="entry name" value="Galactose-bd-like_sf"/>
</dbReference>
<comment type="similarity">
    <text evidence="9">Belongs to the glycosyl hydrolase 2 family. Beta-mannosidase B subfamily.</text>
</comment>
<keyword evidence="5" id="KW-0325">Glycoprotein</keyword>
<dbReference type="InterPro" id="IPR054593">
    <property type="entry name" value="Beta-mannosidase-like_N2"/>
</dbReference>
<feature type="domain" description="Beta-mannosidase Ig-fold" evidence="13">
    <location>
        <begin position="821"/>
        <end position="864"/>
    </location>
</feature>
<dbReference type="InterPro" id="IPR050887">
    <property type="entry name" value="Beta-mannosidase_GH2"/>
</dbReference>
<keyword evidence="7" id="KW-0326">Glycosidase</keyword>
<evidence type="ECO:0000256" key="9">
    <source>
        <dbReference type="ARBA" id="ARBA00038429"/>
    </source>
</evidence>
<dbReference type="InterPro" id="IPR013783">
    <property type="entry name" value="Ig-like_fold"/>
</dbReference>
<evidence type="ECO:0000313" key="16">
    <source>
        <dbReference type="EMBL" id="KAK0742961.1"/>
    </source>
</evidence>
<keyword evidence="4 16" id="KW-0378">Hydrolase</keyword>
<comment type="catalytic activity">
    <reaction evidence="1">
        <text>Hydrolysis of terminal, non-reducing beta-D-mannose residues in beta-D-mannosides.</text>
        <dbReference type="EC" id="3.2.1.25"/>
    </reaction>
</comment>
<keyword evidence="6" id="KW-0119">Carbohydrate metabolism</keyword>
<dbReference type="Gene3D" id="2.60.120.260">
    <property type="entry name" value="Galactose-binding domain-like"/>
    <property type="match status" value="1"/>
</dbReference>
<dbReference type="SUPFAM" id="SSF49303">
    <property type="entry name" value="beta-Galactosidase/glucuronidase domain"/>
    <property type="match status" value="2"/>
</dbReference>
<organism evidence="16 17">
    <name type="scientific">Schizothecium vesticola</name>
    <dbReference type="NCBI Taxonomy" id="314040"/>
    <lineage>
        <taxon>Eukaryota</taxon>
        <taxon>Fungi</taxon>
        <taxon>Dikarya</taxon>
        <taxon>Ascomycota</taxon>
        <taxon>Pezizomycotina</taxon>
        <taxon>Sordariomycetes</taxon>
        <taxon>Sordariomycetidae</taxon>
        <taxon>Sordariales</taxon>
        <taxon>Schizotheciaceae</taxon>
        <taxon>Schizothecium</taxon>
    </lineage>
</organism>
<dbReference type="SUPFAM" id="SSF49785">
    <property type="entry name" value="Galactose-binding domain-like"/>
    <property type="match status" value="1"/>
</dbReference>
<dbReference type="Gene3D" id="3.20.20.80">
    <property type="entry name" value="Glycosidases"/>
    <property type="match status" value="1"/>
</dbReference>
<dbReference type="InterPro" id="IPR041625">
    <property type="entry name" value="Beta-mannosidase_Ig"/>
</dbReference>
<keyword evidence="8" id="KW-0624">Polysaccharide degradation</keyword>
<dbReference type="InterPro" id="IPR017853">
    <property type="entry name" value="GH"/>
</dbReference>
<comment type="pathway">
    <text evidence="2">Glycan metabolism; N-glycan degradation.</text>
</comment>
<dbReference type="Gene3D" id="2.60.40.10">
    <property type="entry name" value="Immunoglobulins"/>
    <property type="match status" value="1"/>
</dbReference>
<sequence>MTHNLTSNWEFRCSPASDSPEPDTPWRPATVPGEIHTELMRHGVIPDPFVDLNELEIRWVGDQKWEYRTTFPTPRDVFDAHSTASVTADLVFEGLDTFATVSLNGKVILEADNMFISHRVNVDEYLTKDKTDNAANTLEITFDSARKRGLQLVKEHFEHEFIVHQTEVSRGPVRKAQYHWGWDFGPILMTCGPWKPIRLETYICRIDSVRVDYEVDISRGEPGEISIAVESLCSLDDANLTIELLDAQDNVLQTSSSQPIPNASRHLNHPTTTHFTLPGTGLSLWYPRNYGPQTLYCIRALLSSPATTTSHTQTLGFRKAELIQTPDSLGRSFYFRINNIPIFCGGSNWIPASIFLPSLTPTSYTTLLADVAASNQTMIRVWGGGIYEHPAFYAACDALGLLAWQDFMFACASYPTHPSFLASITTEATQAILRLRQHPSLVLWCGNNEDYQLPERYPHLIYSPSDKDPSSWLRTNFPARYIYEHLLPSLVTAHHPSIPYHPSSPFGDGHSPTLLTDPTIGDIHQWDVYNGLALPYQRYALPQMGGRFVSEFGMPALPHVDTIHRFITNPKERYPGSMTLDFHNKAVGHTRRMLAYLGENFRLDLGGRDLVGFVHLSQVVQADALGWAYKSWRRRWDEERGCGGVLVWQANDVWPGTSWSVVDYYGVRKAAWYAVRRALAPVAVGVRRGVWDWTTREKDGEWKRDTGHVDPRGMREVVFDVWVVNSRVEGGVGLEWDVGVTFVGVDTGRTMRDQVYDVKLGGNGRTEVVVGERVEEAEEHFVIWVTLWVRGKKVGSDVSWPDPIKYLDLSDRGVRVEAVEEGVVEVSAEKPVKGFLFSERQGVTVSDNGFDVMPGETVRVHFTGLEAGEMLPWTFVGR</sequence>
<evidence type="ECO:0000256" key="4">
    <source>
        <dbReference type="ARBA" id="ARBA00022801"/>
    </source>
</evidence>
<proteinExistence type="inferred from homology"/>
<evidence type="ECO:0000313" key="17">
    <source>
        <dbReference type="Proteomes" id="UP001172155"/>
    </source>
</evidence>
<gene>
    <name evidence="16" type="ORF">B0T18DRAFT_330253</name>
</gene>
<evidence type="ECO:0000256" key="7">
    <source>
        <dbReference type="ARBA" id="ARBA00023295"/>
    </source>
</evidence>
<dbReference type="Pfam" id="PF17753">
    <property type="entry name" value="Ig_mannosidase"/>
    <property type="match status" value="1"/>
</dbReference>
<name>A0AA40EP89_9PEZI</name>
<dbReference type="Pfam" id="PF17786">
    <property type="entry name" value="Mannosidase_ig"/>
    <property type="match status" value="1"/>
</dbReference>
<feature type="domain" description="Mannosidase Ig/CBM-like" evidence="14">
    <location>
        <begin position="719"/>
        <end position="806"/>
    </location>
</feature>
<evidence type="ECO:0000256" key="2">
    <source>
        <dbReference type="ARBA" id="ARBA00004740"/>
    </source>
</evidence>
<evidence type="ECO:0000256" key="8">
    <source>
        <dbReference type="ARBA" id="ARBA00023326"/>
    </source>
</evidence>
<dbReference type="PANTHER" id="PTHR43730:SF1">
    <property type="entry name" value="BETA-MANNOSIDASE"/>
    <property type="match status" value="1"/>
</dbReference>
<dbReference type="PANTHER" id="PTHR43730">
    <property type="entry name" value="BETA-MANNOSIDASE"/>
    <property type="match status" value="1"/>
</dbReference>
<keyword evidence="17" id="KW-1185">Reference proteome</keyword>
<dbReference type="AlphaFoldDB" id="A0AA40EP89"/>
<dbReference type="Proteomes" id="UP001172155">
    <property type="component" value="Unassembled WGS sequence"/>
</dbReference>
<dbReference type="EC" id="3.2.1.25" evidence="3"/>
<reference evidence="16" key="1">
    <citation type="submission" date="2023-06" db="EMBL/GenBank/DDBJ databases">
        <title>Genome-scale phylogeny and comparative genomics of the fungal order Sordariales.</title>
        <authorList>
            <consortium name="Lawrence Berkeley National Laboratory"/>
            <person name="Hensen N."/>
            <person name="Bonometti L."/>
            <person name="Westerberg I."/>
            <person name="Brannstrom I.O."/>
            <person name="Guillou S."/>
            <person name="Cros-Aarteil S."/>
            <person name="Calhoun S."/>
            <person name="Haridas S."/>
            <person name="Kuo A."/>
            <person name="Mondo S."/>
            <person name="Pangilinan J."/>
            <person name="Riley R."/>
            <person name="LaButti K."/>
            <person name="Andreopoulos B."/>
            <person name="Lipzen A."/>
            <person name="Chen C."/>
            <person name="Yanf M."/>
            <person name="Daum C."/>
            <person name="Ng V."/>
            <person name="Clum A."/>
            <person name="Steindorff A."/>
            <person name="Ohm R."/>
            <person name="Martin F."/>
            <person name="Silar P."/>
            <person name="Natvig D."/>
            <person name="Lalanne C."/>
            <person name="Gautier V."/>
            <person name="Ament-velasquez S.L."/>
            <person name="Kruys A."/>
            <person name="Hutchinson M.I."/>
            <person name="Powell A.J."/>
            <person name="Barry K."/>
            <person name="Miller A.N."/>
            <person name="Grigoriev I.V."/>
            <person name="Debuchy R."/>
            <person name="Gladieux P."/>
            <person name="Thoren M.H."/>
            <person name="Johannesson H."/>
        </authorList>
    </citation>
    <scope>NUCLEOTIDE SEQUENCE</scope>
    <source>
        <strain evidence="16">SMH3187-1</strain>
    </source>
</reference>
<dbReference type="GO" id="GO:0000272">
    <property type="term" value="P:polysaccharide catabolic process"/>
    <property type="evidence" value="ECO:0007669"/>
    <property type="project" value="UniProtKB-KW"/>
</dbReference>
<dbReference type="FunFam" id="2.60.120.260:FF:000118">
    <property type="entry name" value="Beta-mannosidase B"/>
    <property type="match status" value="1"/>
</dbReference>
<evidence type="ECO:0000256" key="6">
    <source>
        <dbReference type="ARBA" id="ARBA00023277"/>
    </source>
</evidence>
<evidence type="ECO:0000256" key="1">
    <source>
        <dbReference type="ARBA" id="ARBA00000829"/>
    </source>
</evidence>
<dbReference type="GO" id="GO:0006516">
    <property type="term" value="P:glycoprotein catabolic process"/>
    <property type="evidence" value="ECO:0007669"/>
    <property type="project" value="TreeGrafter"/>
</dbReference>
<dbReference type="FunFam" id="3.20.20.80:FF:000050">
    <property type="entry name" value="Beta-mannosidase B"/>
    <property type="match status" value="1"/>
</dbReference>
<evidence type="ECO:0000259" key="14">
    <source>
        <dbReference type="Pfam" id="PF17786"/>
    </source>
</evidence>
<comment type="caution">
    <text evidence="16">The sequence shown here is derived from an EMBL/GenBank/DDBJ whole genome shotgun (WGS) entry which is preliminary data.</text>
</comment>
<dbReference type="InterPro" id="IPR036156">
    <property type="entry name" value="Beta-gal/glucu_dom_sf"/>
</dbReference>
<evidence type="ECO:0000256" key="12">
    <source>
        <dbReference type="SAM" id="MobiDB-lite"/>
    </source>
</evidence>
<evidence type="ECO:0000256" key="3">
    <source>
        <dbReference type="ARBA" id="ARBA00012754"/>
    </source>
</evidence>
<evidence type="ECO:0000256" key="5">
    <source>
        <dbReference type="ARBA" id="ARBA00023180"/>
    </source>
</evidence>